<organism evidence="2 3">
    <name type="scientific">Linum trigynum</name>
    <dbReference type="NCBI Taxonomy" id="586398"/>
    <lineage>
        <taxon>Eukaryota</taxon>
        <taxon>Viridiplantae</taxon>
        <taxon>Streptophyta</taxon>
        <taxon>Embryophyta</taxon>
        <taxon>Tracheophyta</taxon>
        <taxon>Spermatophyta</taxon>
        <taxon>Magnoliopsida</taxon>
        <taxon>eudicotyledons</taxon>
        <taxon>Gunneridae</taxon>
        <taxon>Pentapetalae</taxon>
        <taxon>rosids</taxon>
        <taxon>fabids</taxon>
        <taxon>Malpighiales</taxon>
        <taxon>Linaceae</taxon>
        <taxon>Linum</taxon>
    </lineage>
</organism>
<dbReference type="PANTHER" id="PTHR33067:SF9">
    <property type="entry name" value="RNA-DIRECTED DNA POLYMERASE"/>
    <property type="match status" value="1"/>
</dbReference>
<dbReference type="PANTHER" id="PTHR33067">
    <property type="entry name" value="RNA-DIRECTED DNA POLYMERASE-RELATED"/>
    <property type="match status" value="1"/>
</dbReference>
<feature type="compositionally biased region" description="Low complexity" evidence="1">
    <location>
        <begin position="51"/>
        <end position="60"/>
    </location>
</feature>
<gene>
    <name evidence="2" type="ORF">LTRI10_LOCUS21176</name>
</gene>
<dbReference type="EMBL" id="OZ034816">
    <property type="protein sequence ID" value="CAL1379672.1"/>
    <property type="molecule type" value="Genomic_DNA"/>
</dbReference>
<dbReference type="Gene3D" id="2.40.70.10">
    <property type="entry name" value="Acid Proteases"/>
    <property type="match status" value="1"/>
</dbReference>
<name>A0AAV2E1U6_9ROSI</name>
<feature type="region of interest" description="Disordered" evidence="1">
    <location>
        <begin position="1"/>
        <end position="60"/>
    </location>
</feature>
<dbReference type="Proteomes" id="UP001497516">
    <property type="component" value="Chromosome 3"/>
</dbReference>
<evidence type="ECO:0008006" key="4">
    <source>
        <dbReference type="Google" id="ProtNLM"/>
    </source>
</evidence>
<feature type="compositionally biased region" description="Low complexity" evidence="1">
    <location>
        <begin position="33"/>
        <end position="44"/>
    </location>
</feature>
<protein>
    <recommendedName>
        <fullName evidence="4">Reverse transcriptase domain-containing protein</fullName>
    </recommendedName>
</protein>
<proteinExistence type="predicted"/>
<accession>A0AAV2E1U6</accession>
<evidence type="ECO:0000313" key="3">
    <source>
        <dbReference type="Proteomes" id="UP001497516"/>
    </source>
</evidence>
<dbReference type="AlphaFoldDB" id="A0AAV2E1U6"/>
<sequence length="231" mass="25914">MPRRTTGNLLPLDPEIERTCRQNRKQVKLGKQPTTSTTPRPSLTQNRQQEEPLPASALPADDAEVRVEKEAPAPKPQPVVKEHVPQLPFPTRLHKDKLETEFANFMAMLKQLNISIPFVEALSKMPKYAKFMKDLLTNKKKLGDLSTVMFSEECSAILQNKLPEKRKDPGSFTIPLTIGSMHVGKSLADLGASINVMPYKLYKKLDLGELSPTRMSIQLADRSIVHPRGII</sequence>
<keyword evidence="3" id="KW-1185">Reference proteome</keyword>
<reference evidence="2 3" key="1">
    <citation type="submission" date="2024-04" db="EMBL/GenBank/DDBJ databases">
        <authorList>
            <person name="Fracassetti M."/>
        </authorList>
    </citation>
    <scope>NUCLEOTIDE SEQUENCE [LARGE SCALE GENOMIC DNA]</scope>
</reference>
<evidence type="ECO:0000256" key="1">
    <source>
        <dbReference type="SAM" id="MobiDB-lite"/>
    </source>
</evidence>
<evidence type="ECO:0000313" key="2">
    <source>
        <dbReference type="EMBL" id="CAL1379672.1"/>
    </source>
</evidence>
<dbReference type="InterPro" id="IPR021109">
    <property type="entry name" value="Peptidase_aspartic_dom_sf"/>
</dbReference>